<evidence type="ECO:0000313" key="7">
    <source>
        <dbReference type="EMBL" id="MBK1726061.1"/>
    </source>
</evidence>
<feature type="domain" description="ABC transmembrane type-1" evidence="6">
    <location>
        <begin position="23"/>
        <end position="220"/>
    </location>
</feature>
<dbReference type="InterPro" id="IPR036640">
    <property type="entry name" value="ABC1_TM_sf"/>
</dbReference>
<feature type="transmembrane region" description="Helical" evidence="5">
    <location>
        <begin position="161"/>
        <end position="181"/>
    </location>
</feature>
<evidence type="ECO:0000256" key="1">
    <source>
        <dbReference type="ARBA" id="ARBA00004651"/>
    </source>
</evidence>
<gene>
    <name evidence="7" type="ORF">CKO13_03295</name>
</gene>
<feature type="non-terminal residue" evidence="7">
    <location>
        <position position="220"/>
    </location>
</feature>
<keyword evidence="4 5" id="KW-0472">Membrane</keyword>
<dbReference type="RefSeq" id="WP_338034569.1">
    <property type="nucleotide sequence ID" value="NZ_NRSH01000022.1"/>
</dbReference>
<sequence>MRELLPFLRALRPERRRLALGTALLVASLLSAIGLLGLSGWLITATAVAGLGGAAVELYRPSTGVRFFALSRTATRYLERLVHHDAVLRALARLRGWLFRAVAPLPLAQLGRMRRSELLNRMTADIEALDGLYLRVVGPTLAAVATLAVTVAALLALAPPVGYAVGGLLAAGGVALPLWAWRQGSPHGEAVDRHLPALRGAGVDAVQGLAELRAYAATAR</sequence>
<proteinExistence type="predicted"/>
<dbReference type="SUPFAM" id="SSF90123">
    <property type="entry name" value="ABC transporter transmembrane region"/>
    <property type="match status" value="1"/>
</dbReference>
<evidence type="ECO:0000256" key="4">
    <source>
        <dbReference type="ARBA" id="ARBA00023136"/>
    </source>
</evidence>
<dbReference type="Pfam" id="PF00664">
    <property type="entry name" value="ABC_membrane"/>
    <property type="match status" value="1"/>
</dbReference>
<dbReference type="Proteomes" id="UP000738126">
    <property type="component" value="Unassembled WGS sequence"/>
</dbReference>
<keyword evidence="2 5" id="KW-0812">Transmembrane</keyword>
<comment type="subcellular location">
    <subcellularLocation>
        <location evidence="1">Cell membrane</location>
        <topology evidence="1">Multi-pass membrane protein</topology>
    </subcellularLocation>
</comment>
<accession>A0ABS1E2Y2</accession>
<feature type="transmembrane region" description="Helical" evidence="5">
    <location>
        <begin position="132"/>
        <end position="155"/>
    </location>
</feature>
<protein>
    <recommendedName>
        <fullName evidence="6">ABC transmembrane type-1 domain-containing protein</fullName>
    </recommendedName>
</protein>
<evidence type="ECO:0000256" key="2">
    <source>
        <dbReference type="ARBA" id="ARBA00022692"/>
    </source>
</evidence>
<dbReference type="EMBL" id="NRSH01000022">
    <property type="protein sequence ID" value="MBK1726061.1"/>
    <property type="molecule type" value="Genomic_DNA"/>
</dbReference>
<reference evidence="7 8" key="1">
    <citation type="journal article" date="2020" name="Microorganisms">
        <title>Osmotic Adaptation and Compatible Solute Biosynthesis of Phototrophic Bacteria as Revealed from Genome Analyses.</title>
        <authorList>
            <person name="Imhoff J.F."/>
            <person name="Rahn T."/>
            <person name="Kunzel S."/>
            <person name="Keller A."/>
            <person name="Neulinger S.C."/>
        </authorList>
    </citation>
    <scope>NUCLEOTIDE SEQUENCE [LARGE SCALE GENOMIC DNA]</scope>
    <source>
        <strain evidence="7 8">DSM 15116</strain>
    </source>
</reference>
<evidence type="ECO:0000259" key="6">
    <source>
        <dbReference type="PROSITE" id="PS50929"/>
    </source>
</evidence>
<evidence type="ECO:0000256" key="5">
    <source>
        <dbReference type="SAM" id="Phobius"/>
    </source>
</evidence>
<name>A0ABS1E2Y2_9GAMM</name>
<keyword evidence="3 5" id="KW-1133">Transmembrane helix</keyword>
<dbReference type="PROSITE" id="PS50929">
    <property type="entry name" value="ABC_TM1F"/>
    <property type="match status" value="1"/>
</dbReference>
<dbReference type="Gene3D" id="1.20.1560.10">
    <property type="entry name" value="ABC transporter type 1, transmembrane domain"/>
    <property type="match status" value="1"/>
</dbReference>
<evidence type="ECO:0000313" key="8">
    <source>
        <dbReference type="Proteomes" id="UP000738126"/>
    </source>
</evidence>
<comment type="caution">
    <text evidence="7">The sequence shown here is derived from an EMBL/GenBank/DDBJ whole genome shotgun (WGS) entry which is preliminary data.</text>
</comment>
<dbReference type="InterPro" id="IPR011527">
    <property type="entry name" value="ABC1_TM_dom"/>
</dbReference>
<keyword evidence="8" id="KW-1185">Reference proteome</keyword>
<organism evidence="7 8">
    <name type="scientific">Halorhodospira neutriphila</name>
    <dbReference type="NCBI Taxonomy" id="168379"/>
    <lineage>
        <taxon>Bacteria</taxon>
        <taxon>Pseudomonadati</taxon>
        <taxon>Pseudomonadota</taxon>
        <taxon>Gammaproteobacteria</taxon>
        <taxon>Chromatiales</taxon>
        <taxon>Ectothiorhodospiraceae</taxon>
        <taxon>Halorhodospira</taxon>
    </lineage>
</organism>
<evidence type="ECO:0000256" key="3">
    <source>
        <dbReference type="ARBA" id="ARBA00022989"/>
    </source>
</evidence>